<protein>
    <recommendedName>
        <fullName evidence="1">Tail specific protease domain-containing protein</fullName>
    </recommendedName>
</protein>
<dbReference type="Pfam" id="PF03572">
    <property type="entry name" value="Peptidase_S41"/>
    <property type="match status" value="1"/>
</dbReference>
<gene>
    <name evidence="2" type="ORF">AMD01_09100</name>
</gene>
<dbReference type="STRING" id="284581.AMD01_09100"/>
<feature type="domain" description="Tail specific protease" evidence="1">
    <location>
        <begin position="195"/>
        <end position="409"/>
    </location>
</feature>
<evidence type="ECO:0000313" key="2">
    <source>
        <dbReference type="EMBL" id="KOO46028.1"/>
    </source>
</evidence>
<dbReference type="InterPro" id="IPR005151">
    <property type="entry name" value="Tail-specific_protease"/>
</dbReference>
<dbReference type="PATRIC" id="fig|284581.3.peg.1886"/>
<accession>A0A0M0L5U5</accession>
<dbReference type="SUPFAM" id="SSF52096">
    <property type="entry name" value="ClpP/crotonase"/>
    <property type="match status" value="1"/>
</dbReference>
<dbReference type="GO" id="GO:0006508">
    <property type="term" value="P:proteolysis"/>
    <property type="evidence" value="ECO:0007669"/>
    <property type="project" value="InterPro"/>
</dbReference>
<name>A0A0M0L5U5_9BACI</name>
<dbReference type="Gene3D" id="3.90.226.10">
    <property type="entry name" value="2-enoyl-CoA Hydratase, Chain A, domain 1"/>
    <property type="match status" value="1"/>
</dbReference>
<dbReference type="OrthoDB" id="2327485at2"/>
<dbReference type="EMBL" id="LILC01000013">
    <property type="protein sequence ID" value="KOO46028.1"/>
    <property type="molecule type" value="Genomic_DNA"/>
</dbReference>
<keyword evidence="3" id="KW-1185">Reference proteome</keyword>
<dbReference type="AlphaFoldDB" id="A0A0M0L5U5"/>
<dbReference type="Proteomes" id="UP000037558">
    <property type="component" value="Unassembled WGS sequence"/>
</dbReference>
<sequence>MNEHKKRGTSLEQVFNEIVHIMRNDYAGCYDKIGCDRPDEYIHEIRRLQAEQLLTDEAVVDLVQDYLMDWNDPHLFFNAIQNKSVKKRHRGFDVRRFEDKLYVTSAQQESQLQKGMYFTSLGDIPVLELKEIHHRYVNERTAEREKWTKILALYDKGEVVTEAGSRQTINLRWFDYPKWIPTYSVQEQTPDTVMFKITDFANPDAIVNLIRNNEQLLSKAKHWIVDVRVNKGGSDSSFFPLLPYLLPPEGTELYDPTEKMLFHNTTSNAERAVYEIERQLTFIDDKQSRFSVELFLREWKKHKGKGFVEFDFRELLPENTFVKGFPQPQKVVVLTDYTCASSGDSFIEMCKKSSKVTVIGRPTAGVNDYANLLSQTWNDTFELSYPTSRLSRIDEGRGMTRKGIEPHVYIPWTPEHLKRDVDMEKAFELLRTTTTAI</sequence>
<reference evidence="3" key="1">
    <citation type="submission" date="2015-08" db="EMBL/GenBank/DDBJ databases">
        <title>Fjat-14210 dsm16467.</title>
        <authorList>
            <person name="Liu B."/>
            <person name="Wang J."/>
            <person name="Zhu Y."/>
            <person name="Liu G."/>
            <person name="Chen Q."/>
            <person name="Chen Z."/>
            <person name="Lan J."/>
            <person name="Che J."/>
            <person name="Ge C."/>
            <person name="Shi H."/>
            <person name="Pan Z."/>
            <person name="Liu X."/>
        </authorList>
    </citation>
    <scope>NUCLEOTIDE SEQUENCE [LARGE SCALE GENOMIC DNA]</scope>
    <source>
        <strain evidence="3">DSM 16467</strain>
    </source>
</reference>
<dbReference type="InterPro" id="IPR029045">
    <property type="entry name" value="ClpP/crotonase-like_dom_sf"/>
</dbReference>
<evidence type="ECO:0000313" key="3">
    <source>
        <dbReference type="Proteomes" id="UP000037558"/>
    </source>
</evidence>
<proteinExistence type="predicted"/>
<dbReference type="GO" id="GO:0008236">
    <property type="term" value="F:serine-type peptidase activity"/>
    <property type="evidence" value="ECO:0007669"/>
    <property type="project" value="InterPro"/>
</dbReference>
<comment type="caution">
    <text evidence="2">The sequence shown here is derived from an EMBL/GenBank/DDBJ whole genome shotgun (WGS) entry which is preliminary data.</text>
</comment>
<evidence type="ECO:0000259" key="1">
    <source>
        <dbReference type="Pfam" id="PF03572"/>
    </source>
</evidence>
<organism evidence="2 3">
    <name type="scientific">Priestia koreensis</name>
    <dbReference type="NCBI Taxonomy" id="284581"/>
    <lineage>
        <taxon>Bacteria</taxon>
        <taxon>Bacillati</taxon>
        <taxon>Bacillota</taxon>
        <taxon>Bacilli</taxon>
        <taxon>Bacillales</taxon>
        <taxon>Bacillaceae</taxon>
        <taxon>Priestia</taxon>
    </lineage>
</organism>